<organism evidence="2 3">
    <name type="scientific">Vanilla planifolia</name>
    <name type="common">Vanilla</name>
    <dbReference type="NCBI Taxonomy" id="51239"/>
    <lineage>
        <taxon>Eukaryota</taxon>
        <taxon>Viridiplantae</taxon>
        <taxon>Streptophyta</taxon>
        <taxon>Embryophyta</taxon>
        <taxon>Tracheophyta</taxon>
        <taxon>Spermatophyta</taxon>
        <taxon>Magnoliopsida</taxon>
        <taxon>Liliopsida</taxon>
        <taxon>Asparagales</taxon>
        <taxon>Orchidaceae</taxon>
        <taxon>Vanilloideae</taxon>
        <taxon>Vanilleae</taxon>
        <taxon>Vanilla</taxon>
    </lineage>
</organism>
<dbReference type="AlphaFoldDB" id="A0A835V727"/>
<comment type="caution">
    <text evidence="2">The sequence shown here is derived from an EMBL/GenBank/DDBJ whole genome shotgun (WGS) entry which is preliminary data.</text>
</comment>
<feature type="region of interest" description="Disordered" evidence="1">
    <location>
        <begin position="43"/>
        <end position="65"/>
    </location>
</feature>
<accession>A0A835V727</accession>
<evidence type="ECO:0000256" key="1">
    <source>
        <dbReference type="SAM" id="MobiDB-lite"/>
    </source>
</evidence>
<dbReference type="OrthoDB" id="2019149at2759"/>
<evidence type="ECO:0000313" key="3">
    <source>
        <dbReference type="Proteomes" id="UP000636800"/>
    </source>
</evidence>
<gene>
    <name evidence="2" type="ORF">HPP92_006648</name>
</gene>
<sequence length="87" mass="9894">MSCLDDLLHRVLPSEKAYEHVPFLDARKTKLLVERPSKVAPKPDCRGNWSNYTKGAMQRSEASREKRVEISYFGDQGRSPDGTDITL</sequence>
<keyword evidence="3" id="KW-1185">Reference proteome</keyword>
<reference evidence="2 3" key="1">
    <citation type="journal article" date="2020" name="Nat. Food">
        <title>A phased Vanilla planifolia genome enables genetic improvement of flavour and production.</title>
        <authorList>
            <person name="Hasing T."/>
            <person name="Tang H."/>
            <person name="Brym M."/>
            <person name="Khazi F."/>
            <person name="Huang T."/>
            <person name="Chambers A.H."/>
        </authorList>
    </citation>
    <scope>NUCLEOTIDE SEQUENCE [LARGE SCALE GENOMIC DNA]</scope>
    <source>
        <tissue evidence="2">Leaf</tissue>
    </source>
</reference>
<protein>
    <submittedName>
        <fullName evidence="2">Uncharacterized protein</fullName>
    </submittedName>
</protein>
<evidence type="ECO:0000313" key="2">
    <source>
        <dbReference type="EMBL" id="KAG0487837.1"/>
    </source>
</evidence>
<dbReference type="Proteomes" id="UP000636800">
    <property type="component" value="Chromosome 3"/>
</dbReference>
<dbReference type="EMBL" id="JADCNL010000003">
    <property type="protein sequence ID" value="KAG0487837.1"/>
    <property type="molecule type" value="Genomic_DNA"/>
</dbReference>
<proteinExistence type="predicted"/>
<name>A0A835V727_VANPL</name>